<reference evidence="2 3" key="1">
    <citation type="submission" date="2021-01" db="EMBL/GenBank/DDBJ databases">
        <title>Biogeographic distribution of Paracoccus.</title>
        <authorList>
            <person name="Hollensteiner J."/>
            <person name="Leineberger J."/>
            <person name="Brinkhoff T."/>
            <person name="Daniel R."/>
        </authorList>
    </citation>
    <scope>NUCLEOTIDE SEQUENCE [LARGE SCALE GENOMIC DNA]</scope>
    <source>
        <strain evidence="2 3">LMG25392</strain>
    </source>
</reference>
<keyword evidence="1" id="KW-1133">Transmembrane helix</keyword>
<feature type="transmembrane region" description="Helical" evidence="1">
    <location>
        <begin position="104"/>
        <end position="127"/>
    </location>
</feature>
<accession>A0ABY7SSM6</accession>
<gene>
    <name evidence="2" type="ORF">JHW45_10240</name>
</gene>
<evidence type="ECO:0000313" key="2">
    <source>
        <dbReference type="EMBL" id="WCR09503.1"/>
    </source>
</evidence>
<keyword evidence="1" id="KW-0812">Transmembrane</keyword>
<proteinExistence type="predicted"/>
<evidence type="ECO:0000313" key="3">
    <source>
        <dbReference type="Proteomes" id="UP001218412"/>
    </source>
</evidence>
<dbReference type="Proteomes" id="UP001218412">
    <property type="component" value="Chromosome"/>
</dbReference>
<keyword evidence="1" id="KW-0472">Membrane</keyword>
<protein>
    <submittedName>
        <fullName evidence="2">Uncharacterized protein</fullName>
    </submittedName>
</protein>
<name>A0ABY7SSM6_9RHOB</name>
<dbReference type="RefSeq" id="WP_272857611.1">
    <property type="nucleotide sequence ID" value="NZ_CP067134.1"/>
</dbReference>
<organism evidence="2 3">
    <name type="scientific">Paracoccus stylophorae</name>
    <dbReference type="NCBI Taxonomy" id="659350"/>
    <lineage>
        <taxon>Bacteria</taxon>
        <taxon>Pseudomonadati</taxon>
        <taxon>Pseudomonadota</taxon>
        <taxon>Alphaproteobacteria</taxon>
        <taxon>Rhodobacterales</taxon>
        <taxon>Paracoccaceae</taxon>
        <taxon>Paracoccus</taxon>
    </lineage>
</organism>
<evidence type="ECO:0000256" key="1">
    <source>
        <dbReference type="SAM" id="Phobius"/>
    </source>
</evidence>
<sequence length="132" mass="14465">MTRPAQSFEDIGPMADEVARLMAARFGGARRGERPPLHVMVRRRGAALPGKLRKHARRLAEADRISAQPRIARQQDLAALSRAHAALVGHLQPLGELSRWQGRAIGFAASVAFGLLVLAALIVWIMVRRGHL</sequence>
<dbReference type="EMBL" id="CP067134">
    <property type="protein sequence ID" value="WCR09503.1"/>
    <property type="molecule type" value="Genomic_DNA"/>
</dbReference>
<keyword evidence="3" id="KW-1185">Reference proteome</keyword>